<sequence>MSAGRTTRRLPFLITILAGSFLLFMVQPMVARLALPDLGGAPNVWNSAMLVYQALLLGGYAYAHVIGRLAFRTQVIGHLVLLGLAAMTLPITLADIGEQAQDMATFWVPLLFLMSIGPLFFAVSAQAPLIQRWFGAVPDADDPYPLYAASNFGSFAGLFAYPLLLEPYWAVETQTLAWALGYGALIALTAWTGWSMLRARGASGERAVASAAVAKPTSEKPSTRAILLWLALAAVPSGLMLSTTAHLTTDIVAMPLIWAIPLGLYLLSFTIAFADNRRLAFMFCLIAPSIVMLVGGLSLTGASNLPLMAGLASVVMLFVVAVALHARLFELRPAPDRLTFFYLVMSAGGALGGVFAALVAPTLFDWVWEHPILVLAAAALLPPLAWFDWPRGRGFDARQKRTVGLFILLIAAIAGAVLFRLDPNQDQLLRALLYSLIALCGVLLAFDRRFFTATLAIAMLSMGGVPSIETSLSGARDRSYFGVYTVRSDGVQRTLAHGTTLHGAQMATPARRKEPTTYYGETSGIGLALRAAAPDARVGVVGLGVGTLACYRRPGQRWTFFEIDPLVVDYSREGIFTYIRECAPAADMVVGDARVRLAEGAADRYDLLAVDAFSSDSIPLHLLTTEAMATYRRSLAPGGVLLVHISNRYIDLEPSLAALADASGMAAMIRRDNPEGGWPLTSSWWVALAEDQATLETLSRSTEQPWYRLRNDGREAWTDSHASILPYIEWGEVFSAK</sequence>
<feature type="transmembrane region" description="Helical" evidence="2">
    <location>
        <begin position="305"/>
        <end position="326"/>
    </location>
</feature>
<organism evidence="3 4">
    <name type="scientific">Blastomonas marina</name>
    <dbReference type="NCBI Taxonomy" id="1867408"/>
    <lineage>
        <taxon>Bacteria</taxon>
        <taxon>Pseudomonadati</taxon>
        <taxon>Pseudomonadota</taxon>
        <taxon>Alphaproteobacteria</taxon>
        <taxon>Sphingomonadales</taxon>
        <taxon>Sphingomonadaceae</taxon>
        <taxon>Blastomonas</taxon>
    </lineage>
</organism>
<dbReference type="Gene3D" id="3.40.50.150">
    <property type="entry name" value="Vaccinia Virus protein VP39"/>
    <property type="match status" value="1"/>
</dbReference>
<feature type="transmembrane region" description="Helical" evidence="2">
    <location>
        <begin position="338"/>
        <end position="360"/>
    </location>
</feature>
<proteinExistence type="predicted"/>
<feature type="transmembrane region" description="Helical" evidence="2">
    <location>
        <begin position="176"/>
        <end position="197"/>
    </location>
</feature>
<feature type="transmembrane region" description="Helical" evidence="2">
    <location>
        <begin position="427"/>
        <end position="446"/>
    </location>
</feature>
<feature type="transmembrane region" description="Helical" evidence="2">
    <location>
        <begin position="144"/>
        <end position="164"/>
    </location>
</feature>
<keyword evidence="1" id="KW-0620">Polyamine biosynthesis</keyword>
<evidence type="ECO:0000313" key="4">
    <source>
        <dbReference type="Proteomes" id="UP000603317"/>
    </source>
</evidence>
<feature type="transmembrane region" description="Helical" evidence="2">
    <location>
        <begin position="12"/>
        <end position="31"/>
    </location>
</feature>
<feature type="transmembrane region" description="Helical" evidence="2">
    <location>
        <begin position="402"/>
        <end position="421"/>
    </location>
</feature>
<keyword evidence="2" id="KW-1133">Transmembrane helix</keyword>
<keyword evidence="2" id="KW-0812">Transmembrane</keyword>
<dbReference type="NCBIfam" id="NF037959">
    <property type="entry name" value="MFS_SpdSyn"/>
    <property type="match status" value="1"/>
</dbReference>
<feature type="transmembrane region" description="Helical" evidence="2">
    <location>
        <begin position="225"/>
        <end position="245"/>
    </location>
</feature>
<feature type="transmembrane region" description="Helical" evidence="2">
    <location>
        <begin position="106"/>
        <end position="123"/>
    </location>
</feature>
<feature type="transmembrane region" description="Helical" evidence="2">
    <location>
        <begin position="372"/>
        <end position="390"/>
    </location>
</feature>
<evidence type="ECO:0000256" key="1">
    <source>
        <dbReference type="ARBA" id="ARBA00023115"/>
    </source>
</evidence>
<evidence type="ECO:0008006" key="5">
    <source>
        <dbReference type="Google" id="ProtNLM"/>
    </source>
</evidence>
<keyword evidence="4" id="KW-1185">Reference proteome</keyword>
<reference evidence="4" key="1">
    <citation type="journal article" date="2019" name="Int. J. Syst. Evol. Microbiol.">
        <title>The Global Catalogue of Microorganisms (GCM) 10K type strain sequencing project: providing services to taxonomists for standard genome sequencing and annotation.</title>
        <authorList>
            <consortium name="The Broad Institute Genomics Platform"/>
            <consortium name="The Broad Institute Genome Sequencing Center for Infectious Disease"/>
            <person name="Wu L."/>
            <person name="Ma J."/>
        </authorList>
    </citation>
    <scope>NUCLEOTIDE SEQUENCE [LARGE SCALE GENOMIC DNA]</scope>
    <source>
        <strain evidence="4">CGMCC 1.15297</strain>
    </source>
</reference>
<dbReference type="SUPFAM" id="SSF53335">
    <property type="entry name" value="S-adenosyl-L-methionine-dependent methyltransferases"/>
    <property type="match status" value="1"/>
</dbReference>
<feature type="transmembrane region" description="Helical" evidence="2">
    <location>
        <begin position="75"/>
        <end position="94"/>
    </location>
</feature>
<dbReference type="Proteomes" id="UP000603317">
    <property type="component" value="Unassembled WGS sequence"/>
</dbReference>
<dbReference type="RefSeq" id="WP_229658191.1">
    <property type="nucleotide sequence ID" value="NZ_BMID01000001.1"/>
</dbReference>
<comment type="caution">
    <text evidence="3">The sequence shown here is derived from an EMBL/GenBank/DDBJ whole genome shotgun (WGS) entry which is preliminary data.</text>
</comment>
<feature type="transmembrane region" description="Helical" evidence="2">
    <location>
        <begin position="279"/>
        <end position="299"/>
    </location>
</feature>
<dbReference type="PANTHER" id="PTHR43317">
    <property type="entry name" value="THERMOSPERMINE SYNTHASE ACAULIS5"/>
    <property type="match status" value="1"/>
</dbReference>
<protein>
    <recommendedName>
        <fullName evidence="5">Spermidine synthase</fullName>
    </recommendedName>
</protein>
<accession>A0ABQ1FIN3</accession>
<keyword evidence="2" id="KW-0472">Membrane</keyword>
<evidence type="ECO:0000256" key="2">
    <source>
        <dbReference type="SAM" id="Phobius"/>
    </source>
</evidence>
<name>A0ABQ1FIN3_9SPHN</name>
<dbReference type="PANTHER" id="PTHR43317:SF1">
    <property type="entry name" value="THERMOSPERMINE SYNTHASE ACAULIS5"/>
    <property type="match status" value="1"/>
</dbReference>
<dbReference type="EMBL" id="BMID01000001">
    <property type="protein sequence ID" value="GGA12255.1"/>
    <property type="molecule type" value="Genomic_DNA"/>
</dbReference>
<feature type="transmembrane region" description="Helical" evidence="2">
    <location>
        <begin position="43"/>
        <end position="63"/>
    </location>
</feature>
<evidence type="ECO:0000313" key="3">
    <source>
        <dbReference type="EMBL" id="GGA12255.1"/>
    </source>
</evidence>
<gene>
    <name evidence="3" type="ORF">GCM10010923_23750</name>
</gene>
<dbReference type="InterPro" id="IPR029063">
    <property type="entry name" value="SAM-dependent_MTases_sf"/>
</dbReference>
<feature type="transmembrane region" description="Helical" evidence="2">
    <location>
        <begin position="251"/>
        <end position="272"/>
    </location>
</feature>